<keyword evidence="2" id="KW-1003">Cell membrane</keyword>
<evidence type="ECO:0000256" key="2">
    <source>
        <dbReference type="ARBA" id="ARBA00022475"/>
    </source>
</evidence>
<keyword evidence="10" id="KW-1185">Reference proteome</keyword>
<feature type="transmembrane region" description="Helical" evidence="8">
    <location>
        <begin position="147"/>
        <end position="171"/>
    </location>
</feature>
<comment type="similarity">
    <text evidence="7">Belongs to the glycosyltransferase 87 family.</text>
</comment>
<dbReference type="Proteomes" id="UP001056535">
    <property type="component" value="Chromosome"/>
</dbReference>
<dbReference type="EMBL" id="CP099490">
    <property type="protein sequence ID" value="USQ77472.1"/>
    <property type="molecule type" value="Genomic_DNA"/>
</dbReference>
<evidence type="ECO:0000256" key="3">
    <source>
        <dbReference type="ARBA" id="ARBA00022679"/>
    </source>
</evidence>
<comment type="subcellular location">
    <subcellularLocation>
        <location evidence="1">Cell membrane</location>
        <topology evidence="1">Multi-pass membrane protein</topology>
    </subcellularLocation>
</comment>
<evidence type="ECO:0000256" key="6">
    <source>
        <dbReference type="ARBA" id="ARBA00023136"/>
    </source>
</evidence>
<reference evidence="9" key="1">
    <citation type="submission" date="2022-06" db="EMBL/GenBank/DDBJ databases">
        <title>Ornithinimicrobium JY.X270.</title>
        <authorList>
            <person name="Huang Y."/>
        </authorList>
    </citation>
    <scope>NUCLEOTIDE SEQUENCE</scope>
    <source>
        <strain evidence="9">JY.X270</strain>
    </source>
</reference>
<evidence type="ECO:0000256" key="5">
    <source>
        <dbReference type="ARBA" id="ARBA00022989"/>
    </source>
</evidence>
<keyword evidence="4 8" id="KW-0812">Transmembrane</keyword>
<accession>A0ABY4YMU5</accession>
<dbReference type="Pfam" id="PF09594">
    <property type="entry name" value="GT87"/>
    <property type="match status" value="1"/>
</dbReference>
<dbReference type="RefSeq" id="WP_252622635.1">
    <property type="nucleotide sequence ID" value="NZ_CP099490.1"/>
</dbReference>
<feature type="transmembrane region" description="Helical" evidence="8">
    <location>
        <begin position="178"/>
        <end position="197"/>
    </location>
</feature>
<protein>
    <submittedName>
        <fullName evidence="9">DUF2029 domain-containing protein</fullName>
    </submittedName>
</protein>
<keyword evidence="6 8" id="KW-0472">Membrane</keyword>
<evidence type="ECO:0000256" key="1">
    <source>
        <dbReference type="ARBA" id="ARBA00004651"/>
    </source>
</evidence>
<feature type="transmembrane region" description="Helical" evidence="8">
    <location>
        <begin position="107"/>
        <end position="135"/>
    </location>
</feature>
<organism evidence="9 10">
    <name type="scientific">Ornithinimicrobium cryptoxanthini</name>
    <dbReference type="NCBI Taxonomy" id="2934161"/>
    <lineage>
        <taxon>Bacteria</taxon>
        <taxon>Bacillati</taxon>
        <taxon>Actinomycetota</taxon>
        <taxon>Actinomycetes</taxon>
        <taxon>Micrococcales</taxon>
        <taxon>Ornithinimicrobiaceae</taxon>
        <taxon>Ornithinimicrobium</taxon>
    </lineage>
</organism>
<gene>
    <name evidence="9" type="ORF">NF557_06045</name>
</gene>
<feature type="transmembrane region" description="Helical" evidence="8">
    <location>
        <begin position="318"/>
        <end position="340"/>
    </location>
</feature>
<evidence type="ECO:0000313" key="10">
    <source>
        <dbReference type="Proteomes" id="UP001056535"/>
    </source>
</evidence>
<feature type="transmembrane region" description="Helical" evidence="8">
    <location>
        <begin position="276"/>
        <end position="306"/>
    </location>
</feature>
<keyword evidence="3" id="KW-0808">Transferase</keyword>
<evidence type="ECO:0000313" key="9">
    <source>
        <dbReference type="EMBL" id="USQ77472.1"/>
    </source>
</evidence>
<evidence type="ECO:0000256" key="8">
    <source>
        <dbReference type="SAM" id="Phobius"/>
    </source>
</evidence>
<name>A0ABY4YMU5_9MICO</name>
<feature type="transmembrane region" description="Helical" evidence="8">
    <location>
        <begin position="60"/>
        <end position="87"/>
    </location>
</feature>
<evidence type="ECO:0000256" key="7">
    <source>
        <dbReference type="ARBA" id="ARBA00024033"/>
    </source>
</evidence>
<proteinExistence type="inferred from homology"/>
<feature type="transmembrane region" description="Helical" evidence="8">
    <location>
        <begin position="243"/>
        <end position="264"/>
    </location>
</feature>
<sequence>MLIGPDPFMVDFVARWTGGRIASQSAFGNLYDPITQMEYQSDLFKSDDALSWFVGPPFEAVILAPFGALPYPVATLIWTGASAAALVISLRTIGKHAPSSVLNWQRFVIIALASVPITELLYSGQNTAFVLLWLALSHRAMNRNRPFVAGLIIGLALVKPHLIALIPWLWLLERRWSALAGLATTTAAWVVLSLFVVGPDSVSVWLGALQSGPYVDGVHEGQTLKNTGLVGLLTPWLPNAGNAPWQSVATVTSLSLGLLAVLYIHKKTSDSRMRWWLVVLVATLAAPHSMTYDLVLGIPALALVMVHRWTASLRVSTAIAWIALWVVPALGLLLSALAVAPRIAQTPWHAIPVLVLAALAVKDSQKPHTCQPPSTNRP</sequence>
<keyword evidence="5 8" id="KW-1133">Transmembrane helix</keyword>
<dbReference type="InterPro" id="IPR018584">
    <property type="entry name" value="GT87"/>
</dbReference>
<evidence type="ECO:0000256" key="4">
    <source>
        <dbReference type="ARBA" id="ARBA00022692"/>
    </source>
</evidence>